<dbReference type="AlphaFoldDB" id="A0A5M4FIL6"/>
<dbReference type="GO" id="GO:0006281">
    <property type="term" value="P:DNA repair"/>
    <property type="evidence" value="ECO:0007669"/>
    <property type="project" value="UniProtKB-KW"/>
</dbReference>
<organism evidence="15 16">
    <name type="scientific">Aeromicrobium ginsengisoli</name>
    <dbReference type="NCBI Taxonomy" id="363867"/>
    <lineage>
        <taxon>Bacteria</taxon>
        <taxon>Bacillati</taxon>
        <taxon>Actinomycetota</taxon>
        <taxon>Actinomycetes</taxon>
        <taxon>Propionibacteriales</taxon>
        <taxon>Nocardioidaceae</taxon>
        <taxon>Aeromicrobium</taxon>
    </lineage>
</organism>
<comment type="subcellular location">
    <subcellularLocation>
        <location evidence="1">Cytoplasm</location>
    </subcellularLocation>
</comment>
<dbReference type="EMBL" id="SDPQ02000001">
    <property type="protein sequence ID" value="KAA1399415.1"/>
    <property type="molecule type" value="Genomic_DNA"/>
</dbReference>
<evidence type="ECO:0000256" key="11">
    <source>
        <dbReference type="ARBA" id="ARBA00038000"/>
    </source>
</evidence>
<evidence type="ECO:0000256" key="4">
    <source>
        <dbReference type="ARBA" id="ARBA00022741"/>
    </source>
</evidence>
<comment type="caution">
    <text evidence="15">The sequence shown here is derived from an EMBL/GenBank/DDBJ whole genome shotgun (WGS) entry which is preliminary data.</text>
</comment>
<dbReference type="GO" id="GO:0003677">
    <property type="term" value="F:DNA binding"/>
    <property type="evidence" value="ECO:0007669"/>
    <property type="project" value="UniProtKB-KW"/>
</dbReference>
<evidence type="ECO:0000256" key="10">
    <source>
        <dbReference type="ARBA" id="ARBA00023204"/>
    </source>
</evidence>
<dbReference type="PANTHER" id="PTHR43152:SF2">
    <property type="entry name" value="DRUG RESISTANCE ABC TRANSPORTER"/>
    <property type="match status" value="1"/>
</dbReference>
<gene>
    <name evidence="15" type="ORF">ESP70_001175</name>
</gene>
<dbReference type="InterPro" id="IPR003439">
    <property type="entry name" value="ABC_transporter-like_ATP-bd"/>
</dbReference>
<evidence type="ECO:0000256" key="13">
    <source>
        <dbReference type="ARBA" id="ARBA00042156"/>
    </source>
</evidence>
<keyword evidence="9" id="KW-0238">DNA-binding</keyword>
<dbReference type="GO" id="GO:0004518">
    <property type="term" value="F:nuclease activity"/>
    <property type="evidence" value="ECO:0007669"/>
    <property type="project" value="UniProtKB-KW"/>
</dbReference>
<dbReference type="PROSITE" id="PS50893">
    <property type="entry name" value="ABC_TRANSPORTER_2"/>
    <property type="match status" value="1"/>
</dbReference>
<dbReference type="SUPFAM" id="SSF52540">
    <property type="entry name" value="P-loop containing nucleoside triphosphate hydrolases"/>
    <property type="match status" value="2"/>
</dbReference>
<dbReference type="PANTHER" id="PTHR43152">
    <property type="entry name" value="UVRABC SYSTEM PROTEIN A"/>
    <property type="match status" value="1"/>
</dbReference>
<dbReference type="Gene3D" id="3.40.50.300">
    <property type="entry name" value="P-loop containing nucleotide triphosphate hydrolases"/>
    <property type="match status" value="2"/>
</dbReference>
<reference evidence="15" key="1">
    <citation type="submission" date="2019-09" db="EMBL/GenBank/DDBJ databases">
        <authorList>
            <person name="Li J."/>
        </authorList>
    </citation>
    <scope>NUCLEOTIDE SEQUENCE [LARGE SCALE GENOMIC DNA]</scope>
    <source>
        <strain evidence="15">JCM 14732</strain>
    </source>
</reference>
<keyword evidence="8" id="KW-0267">Excision nuclease</keyword>
<evidence type="ECO:0000256" key="6">
    <source>
        <dbReference type="ARBA" id="ARBA00022769"/>
    </source>
</evidence>
<evidence type="ECO:0000256" key="3">
    <source>
        <dbReference type="ARBA" id="ARBA00022737"/>
    </source>
</evidence>
<keyword evidence="2" id="KW-0963">Cytoplasm</keyword>
<keyword evidence="4" id="KW-0547">Nucleotide-binding</keyword>
<keyword evidence="3" id="KW-0677">Repeat</keyword>
<sequence length="790" mass="84032">MSATSKPHTADSHDLIRVQGARENNLKDVSIEIPKRRLTVFTGVSGSGKSSLVFGTIAAESQRMINETYSAFVQGFMPSLSRPEVDLLDGLTTAIIVDQERLGANPRSTVGTVTDANAMLRILYSRLGEPHIGPPTAYSFNVPTRTASGVMSTDKAGRTEKSVVRNAVYLGGMCPRCEGMGAVSDFDLTALYDESKSLSGGALTIPGYSMDGWYGRIFSGSGYFDMDKPIGKFTKKELDDLLYREPTKIKVEGINLTYEGIIPKIQKSMLSKDVDAMQPHIRAFVERAVTFQTCPECDGTRLTKEVLASKVKGKNIAEVCSMQISDVAEWLRTIDDSSVAPLLAGLQHLFDSFAQIGLGYLSLDRPSGTLSGGEAQRTKMIRHLGSSLTDITYVFDEPTIGMHPHDIERMNTLLLQLRDKGNTVLVVEHKPETIAIADHVVDLGPGAGTGGGTVCFEGTLEGLRGSDTVTGRHLDDRASLKESVRTPSGALEVRGASAHNLRDVDVDIPLGVLCVFTGVAGSGKSSLINGSVAGREGVVLIDQAAIRGSRRSNPATYTGLLEPIRKAFAKANGVKPALFSSNSEGACPSCNGAGVIYTELGVMATVASTCEECEGRRFQASVLDYTFGGRNIADVLAMPVSEALPFFGEGDAHTPAAHKILARLADVGLGYVSLGQPLTTLSGGERQRLKLATHMGEKGDVFVLDEPTTGLHLADVEQLLGLLDRLVDSGKSVVVIEHHQAVMAHADWIIDLGPGAGHDGGTIVFEGTPADLVSAESTLTGKHLAAYVSG</sequence>
<dbReference type="OrthoDB" id="9809851at2"/>
<evidence type="ECO:0000259" key="14">
    <source>
        <dbReference type="PROSITE" id="PS50893"/>
    </source>
</evidence>
<keyword evidence="16" id="KW-1185">Reference proteome</keyword>
<evidence type="ECO:0000256" key="2">
    <source>
        <dbReference type="ARBA" id="ARBA00022490"/>
    </source>
</evidence>
<evidence type="ECO:0000256" key="8">
    <source>
        <dbReference type="ARBA" id="ARBA00022881"/>
    </source>
</evidence>
<feature type="domain" description="ABC transporter" evidence="14">
    <location>
        <begin position="484"/>
        <end position="779"/>
    </location>
</feature>
<dbReference type="GO" id="GO:0005737">
    <property type="term" value="C:cytoplasm"/>
    <property type="evidence" value="ECO:0007669"/>
    <property type="project" value="UniProtKB-SubCell"/>
</dbReference>
<dbReference type="InterPro" id="IPR027417">
    <property type="entry name" value="P-loop_NTPase"/>
</dbReference>
<dbReference type="Proteomes" id="UP000380867">
    <property type="component" value="Unassembled WGS sequence"/>
</dbReference>
<evidence type="ECO:0000313" key="15">
    <source>
        <dbReference type="EMBL" id="KAA1399415.1"/>
    </source>
</evidence>
<evidence type="ECO:0000256" key="7">
    <source>
        <dbReference type="ARBA" id="ARBA00022840"/>
    </source>
</evidence>
<evidence type="ECO:0000313" key="16">
    <source>
        <dbReference type="Proteomes" id="UP000380867"/>
    </source>
</evidence>
<evidence type="ECO:0000256" key="12">
    <source>
        <dbReference type="ARBA" id="ARBA00039316"/>
    </source>
</evidence>
<dbReference type="RefSeq" id="WP_149687559.1">
    <property type="nucleotide sequence ID" value="NZ_SDPQ02000001.1"/>
</dbReference>
<evidence type="ECO:0000256" key="5">
    <source>
        <dbReference type="ARBA" id="ARBA00022763"/>
    </source>
</evidence>
<proteinExistence type="inferred from homology"/>
<comment type="similarity">
    <text evidence="11">Belongs to the ABC transporter superfamily. UvrA family.</text>
</comment>
<keyword evidence="10" id="KW-0234">DNA repair</keyword>
<dbReference type="Gene3D" id="1.10.8.280">
    <property type="entry name" value="ABC transporter ATPase domain-like"/>
    <property type="match status" value="1"/>
</dbReference>
<dbReference type="GO" id="GO:0005524">
    <property type="term" value="F:ATP binding"/>
    <property type="evidence" value="ECO:0007669"/>
    <property type="project" value="UniProtKB-KW"/>
</dbReference>
<evidence type="ECO:0000256" key="1">
    <source>
        <dbReference type="ARBA" id="ARBA00004496"/>
    </source>
</evidence>
<keyword evidence="5" id="KW-0227">DNA damage</keyword>
<keyword evidence="6" id="KW-0228">DNA excision</keyword>
<evidence type="ECO:0000256" key="9">
    <source>
        <dbReference type="ARBA" id="ARBA00023125"/>
    </source>
</evidence>
<accession>A0A5M4FIL6</accession>
<name>A0A5M4FIL6_9ACTN</name>
<dbReference type="Gene3D" id="1.20.1580.10">
    <property type="entry name" value="ABC transporter ATPase like domain"/>
    <property type="match status" value="2"/>
</dbReference>
<dbReference type="Pfam" id="PF00005">
    <property type="entry name" value="ABC_tran"/>
    <property type="match status" value="1"/>
</dbReference>
<protein>
    <recommendedName>
        <fullName evidence="12">UvrABC system protein A</fullName>
    </recommendedName>
    <alternativeName>
        <fullName evidence="13">Excinuclease ABC subunit A</fullName>
    </alternativeName>
</protein>
<dbReference type="GO" id="GO:0016887">
    <property type="term" value="F:ATP hydrolysis activity"/>
    <property type="evidence" value="ECO:0007669"/>
    <property type="project" value="InterPro"/>
</dbReference>
<keyword evidence="7" id="KW-0067">ATP-binding</keyword>